<dbReference type="AlphaFoldDB" id="A0A0N4VFR3"/>
<dbReference type="Proteomes" id="UP000274131">
    <property type="component" value="Unassembled WGS sequence"/>
</dbReference>
<dbReference type="EMBL" id="UXUI01009747">
    <property type="protein sequence ID" value="VDD94249.1"/>
    <property type="molecule type" value="Genomic_DNA"/>
</dbReference>
<keyword evidence="3" id="KW-1185">Reference proteome</keyword>
<evidence type="ECO:0000256" key="1">
    <source>
        <dbReference type="SAM" id="MobiDB-lite"/>
    </source>
</evidence>
<name>A0A0N4VFR3_ENTVE</name>
<proteinExistence type="predicted"/>
<sequence>MSDSVKMPTKEGNSNVSQRFPDFSLSKGSAPKPTNDSEVVADLMDTECAADVVENTRQEKILHSDFYEDFGDLFEGVEP</sequence>
<organism evidence="4">
    <name type="scientific">Enterobius vermicularis</name>
    <name type="common">Human pinworm</name>
    <dbReference type="NCBI Taxonomy" id="51028"/>
    <lineage>
        <taxon>Eukaryota</taxon>
        <taxon>Metazoa</taxon>
        <taxon>Ecdysozoa</taxon>
        <taxon>Nematoda</taxon>
        <taxon>Chromadorea</taxon>
        <taxon>Rhabditida</taxon>
        <taxon>Spirurina</taxon>
        <taxon>Oxyuridomorpha</taxon>
        <taxon>Oxyuroidea</taxon>
        <taxon>Oxyuridae</taxon>
        <taxon>Enterobius</taxon>
    </lineage>
</organism>
<gene>
    <name evidence="2" type="ORF">EVEC_LOCUS9000</name>
</gene>
<evidence type="ECO:0000313" key="4">
    <source>
        <dbReference type="WBParaSite" id="EVEC_0000959001-mRNA-1"/>
    </source>
</evidence>
<dbReference type="WBParaSite" id="EVEC_0000959001-mRNA-1">
    <property type="protein sequence ID" value="EVEC_0000959001-mRNA-1"/>
    <property type="gene ID" value="EVEC_0000959001"/>
</dbReference>
<protein>
    <submittedName>
        <fullName evidence="4">AGC-kinase C-terminal domain-containing protein</fullName>
    </submittedName>
</protein>
<accession>A0A0N4VFR3</accession>
<evidence type="ECO:0000313" key="2">
    <source>
        <dbReference type="EMBL" id="VDD94249.1"/>
    </source>
</evidence>
<dbReference type="OrthoDB" id="5825678at2759"/>
<reference evidence="2 3" key="2">
    <citation type="submission" date="2018-10" db="EMBL/GenBank/DDBJ databases">
        <authorList>
            <consortium name="Pathogen Informatics"/>
        </authorList>
    </citation>
    <scope>NUCLEOTIDE SEQUENCE [LARGE SCALE GENOMIC DNA]</scope>
</reference>
<evidence type="ECO:0000313" key="3">
    <source>
        <dbReference type="Proteomes" id="UP000274131"/>
    </source>
</evidence>
<feature type="region of interest" description="Disordered" evidence="1">
    <location>
        <begin position="1"/>
        <end position="37"/>
    </location>
</feature>
<reference evidence="4" key="1">
    <citation type="submission" date="2017-02" db="UniProtKB">
        <authorList>
            <consortium name="WormBaseParasite"/>
        </authorList>
    </citation>
    <scope>IDENTIFICATION</scope>
</reference>